<gene>
    <name evidence="3" type="ORF">ERS008491_00409</name>
</gene>
<accession>A0A0T9KKZ6</accession>
<dbReference type="Gene3D" id="1.10.260.40">
    <property type="entry name" value="lambda repressor-like DNA-binding domains"/>
    <property type="match status" value="1"/>
</dbReference>
<dbReference type="Proteomes" id="UP000045824">
    <property type="component" value="Unassembled WGS sequence"/>
</dbReference>
<evidence type="ECO:0000259" key="2">
    <source>
        <dbReference type="Pfam" id="PF16452"/>
    </source>
</evidence>
<evidence type="ECO:0000259" key="1">
    <source>
        <dbReference type="Pfam" id="PF07022"/>
    </source>
</evidence>
<name>A0A0T9KKZ6_YERKR</name>
<dbReference type="InterPro" id="IPR032499">
    <property type="entry name" value="Phage_CI_C"/>
</dbReference>
<proteinExistence type="predicted"/>
<dbReference type="Gene3D" id="2.10.109.10">
    <property type="entry name" value="Umud Fragment, subunit A"/>
    <property type="match status" value="1"/>
</dbReference>
<feature type="domain" description="Bacteriophage CI repressor N-terminal" evidence="1">
    <location>
        <begin position="15"/>
        <end position="78"/>
    </location>
</feature>
<dbReference type="InterPro" id="IPR010982">
    <property type="entry name" value="Lambda_DNA-bd_dom_sf"/>
</dbReference>
<dbReference type="Pfam" id="PF07022">
    <property type="entry name" value="Phage_CI_repr"/>
    <property type="match status" value="1"/>
</dbReference>
<dbReference type="EMBL" id="CPYI01000001">
    <property type="protein sequence ID" value="CNE09664.1"/>
    <property type="molecule type" value="Genomic_DNA"/>
</dbReference>
<dbReference type="Pfam" id="PF16452">
    <property type="entry name" value="Phage_CI_C"/>
    <property type="match status" value="1"/>
</dbReference>
<protein>
    <submittedName>
        <fullName evidence="3">CI repressor</fullName>
    </submittedName>
</protein>
<dbReference type="GO" id="GO:0051259">
    <property type="term" value="P:protein complex oligomerization"/>
    <property type="evidence" value="ECO:0007669"/>
    <property type="project" value="InterPro"/>
</dbReference>
<dbReference type="GO" id="GO:0045892">
    <property type="term" value="P:negative regulation of DNA-templated transcription"/>
    <property type="evidence" value="ECO:0007669"/>
    <property type="project" value="InterPro"/>
</dbReference>
<reference evidence="3 4" key="1">
    <citation type="submission" date="2015-03" db="EMBL/GenBank/DDBJ databases">
        <authorList>
            <person name="Murphy D."/>
        </authorList>
    </citation>
    <scope>NUCLEOTIDE SEQUENCE [LARGE SCALE GENOMIC DNA]</scope>
    <source>
        <strain evidence="3 4">FCF326</strain>
    </source>
</reference>
<evidence type="ECO:0000313" key="4">
    <source>
        <dbReference type="Proteomes" id="UP000045824"/>
    </source>
</evidence>
<dbReference type="GO" id="GO:0003677">
    <property type="term" value="F:DNA binding"/>
    <property type="evidence" value="ECO:0007669"/>
    <property type="project" value="InterPro"/>
</dbReference>
<dbReference type="AlphaFoldDB" id="A0A0T9KKZ6"/>
<sequence length="194" mass="21778">MRMNKFNPNHGGREALTRVLEAYGFKTRTELSQHTGITNSTFGTWWSRDYYPAQVIIWCSLETGVSLRWLATGEGPMYDDAKGDITSLTRYKIIKGKLVEDGHLVLDNSLLSPELTEPKIIVSNETISLVDYSFEEISDGTWLVEIEGKVSIRNLELIPVGKVRVSGTEVKIPFECALNEITVLAQVDSVLRKV</sequence>
<evidence type="ECO:0000313" key="3">
    <source>
        <dbReference type="EMBL" id="CNE09664.1"/>
    </source>
</evidence>
<feature type="domain" description="Bacteriophage CI repressor C-terminal" evidence="2">
    <location>
        <begin position="89"/>
        <end position="187"/>
    </location>
</feature>
<dbReference type="InterPro" id="IPR010744">
    <property type="entry name" value="Phage_CI_N"/>
</dbReference>
<organism evidence="3 4">
    <name type="scientific">Yersinia kristensenii</name>
    <dbReference type="NCBI Taxonomy" id="28152"/>
    <lineage>
        <taxon>Bacteria</taxon>
        <taxon>Pseudomonadati</taxon>
        <taxon>Pseudomonadota</taxon>
        <taxon>Gammaproteobacteria</taxon>
        <taxon>Enterobacterales</taxon>
        <taxon>Yersiniaceae</taxon>
        <taxon>Yersinia</taxon>
    </lineage>
</organism>